<keyword evidence="7 9" id="KW-0720">Serine protease</keyword>
<gene>
    <name evidence="15" type="primary">niqP</name>
</gene>
<feature type="region of interest" description="Disordered" evidence="12">
    <location>
        <begin position="25"/>
        <end position="187"/>
    </location>
</feature>
<dbReference type="PROSITE" id="PS00137">
    <property type="entry name" value="SUBTILASE_HIS"/>
    <property type="match status" value="1"/>
</dbReference>
<name>B5MEU1_9LACT</name>
<comment type="similarity">
    <text evidence="1 9 11">Belongs to the peptidase S8 family.</text>
</comment>
<evidence type="ECO:0000256" key="6">
    <source>
        <dbReference type="ARBA" id="ARBA00022801"/>
    </source>
</evidence>
<dbReference type="InterPro" id="IPR050131">
    <property type="entry name" value="Peptidase_S8_subtilisin-like"/>
</dbReference>
<evidence type="ECO:0000256" key="9">
    <source>
        <dbReference type="PIRNR" id="PIRNR037875"/>
    </source>
</evidence>
<feature type="compositionally biased region" description="Polar residues" evidence="12">
    <location>
        <begin position="129"/>
        <end position="150"/>
    </location>
</feature>
<sequence length="695" mass="75373">MKKILSFLFMVVSLGLSTTVYGEAINSPRSSSNNANTELISKNSNTGHFSTEESTTDSGKLKEQKPVVKSTTTTESVESRTDTTKNLLQTSDTQKESKASLQETQASSETSKNGSVTNKRVVPTPKAELSNQSKAVTSTQPTQQSKSLNDGKTKVSFADSSQISKENLANSKDESGVTGNSASLSYHETREGVYPRNNTVDNPKNQKVKTQPLLTSDSLEKKASDYTASHDFWDYQWDMKYVTNDGESYVLYQPSKNISVGIIDSGIMEDHPDLSNSLGNHLENFVPKGGFDNEEPDETGNSSAISDEMGHGTEVAGQITANGSILGVAPGVTVNIYRVFGESLSKSEWVAKAIRKAADDGNKVINISAGQYLMISGSYDDGTNDYQEYLDYKAAIDYATKKGSIVVAALGNDSLNTQDNQEMINYLKEYRNIKVPGKVVDAPSVFEDVIAVGGIDGSGNISDFSNVAPGAIYAPAGTTVDLKKYGQDEFVNQGYYSKDWIFTTTNTGWYQYVYGNSFAAPKVSGALALVADKYGIKNPKQLKKFLLTNSPEVNGVKVLNVVDLLNEKNKASNSDTNKNHGISSNNKSTGSSQVSELGKGKMGQDKDKEIQNNTKKSYHGSDIENNQNEISKEVISADYSINQKRNNKRNLRGAVSVRSQEILPTTGDERGDFLPVLGALGIVSSGLLKRKKSKN</sequence>
<keyword evidence="9" id="KW-0865">Zymogen</keyword>
<reference evidence="15" key="1">
    <citation type="journal article" date="2008" name="J. Appl. Microbiol.">
        <title>Biosynthetic characterization and biochemical features of the third natural nisin variant, nisin Q, produced by Lactococcus lactis 61-14.</title>
        <authorList>
            <person name="Yoneyama F."/>
            <person name="Fukao M."/>
            <person name="Zendo T."/>
            <person name="Nakayama J."/>
            <person name="Sonomoto K."/>
        </authorList>
    </citation>
    <scope>NUCLEOTIDE SEQUENCE</scope>
    <source>
        <strain evidence="15">61-14</strain>
    </source>
</reference>
<dbReference type="PROSITE" id="PS00136">
    <property type="entry name" value="SUBTILASE_ASP"/>
    <property type="match status" value="1"/>
</dbReference>
<dbReference type="AlphaFoldDB" id="B5MEU1"/>
<feature type="signal peptide" evidence="13">
    <location>
        <begin position="1"/>
        <end position="22"/>
    </location>
</feature>
<evidence type="ECO:0000256" key="4">
    <source>
        <dbReference type="ARBA" id="ARBA00022670"/>
    </source>
</evidence>
<dbReference type="Gene3D" id="3.40.50.200">
    <property type="entry name" value="Peptidase S8/S53 domain"/>
    <property type="match status" value="1"/>
</dbReference>
<dbReference type="GO" id="GO:0006508">
    <property type="term" value="P:proteolysis"/>
    <property type="evidence" value="ECO:0007669"/>
    <property type="project" value="UniProtKB-KW"/>
</dbReference>
<keyword evidence="3" id="KW-0964">Secreted</keyword>
<feature type="active site" description="Charge relay system" evidence="10 11">
    <location>
        <position position="264"/>
    </location>
</feature>
<evidence type="ECO:0000256" key="10">
    <source>
        <dbReference type="PIRSR" id="PIRSR037875-50"/>
    </source>
</evidence>
<keyword evidence="5 9" id="KW-0732">Signal</keyword>
<dbReference type="InterPro" id="IPR015500">
    <property type="entry name" value="Peptidase_S8_subtilisin-rel"/>
</dbReference>
<dbReference type="PROSITE" id="PS51892">
    <property type="entry name" value="SUBTILASE"/>
    <property type="match status" value="1"/>
</dbReference>
<evidence type="ECO:0000256" key="5">
    <source>
        <dbReference type="ARBA" id="ARBA00022729"/>
    </source>
</evidence>
<accession>B5MEU1</accession>
<dbReference type="InterPro" id="IPR000209">
    <property type="entry name" value="Peptidase_S8/S53_dom"/>
</dbReference>
<dbReference type="InterPro" id="IPR022398">
    <property type="entry name" value="Peptidase_S8_His-AS"/>
</dbReference>
<proteinExistence type="inferred from homology"/>
<dbReference type="PANTHER" id="PTHR43806:SF11">
    <property type="entry name" value="CEREVISIN-RELATED"/>
    <property type="match status" value="1"/>
</dbReference>
<organism evidence="15">
    <name type="scientific">Lactococcus lactis</name>
    <dbReference type="NCBI Taxonomy" id="1358"/>
    <lineage>
        <taxon>Bacteria</taxon>
        <taxon>Bacillati</taxon>
        <taxon>Bacillota</taxon>
        <taxon>Bacilli</taxon>
        <taxon>Lactobacillales</taxon>
        <taxon>Streptococcaceae</taxon>
        <taxon>Lactococcus</taxon>
    </lineage>
</organism>
<dbReference type="InterPro" id="IPR019931">
    <property type="entry name" value="LPXTG_anchor"/>
</dbReference>
<dbReference type="PANTHER" id="PTHR43806">
    <property type="entry name" value="PEPTIDASE S8"/>
    <property type="match status" value="1"/>
</dbReference>
<feature type="active site" description="Charge relay system" evidence="10 11">
    <location>
        <position position="517"/>
    </location>
</feature>
<evidence type="ECO:0000256" key="2">
    <source>
        <dbReference type="ARBA" id="ARBA00022512"/>
    </source>
</evidence>
<evidence type="ECO:0000256" key="13">
    <source>
        <dbReference type="SAM" id="SignalP"/>
    </source>
</evidence>
<dbReference type="InterPro" id="IPR036852">
    <property type="entry name" value="Peptidase_S8/S53_dom_sf"/>
</dbReference>
<feature type="compositionally biased region" description="Polar residues" evidence="12">
    <location>
        <begin position="27"/>
        <end position="58"/>
    </location>
</feature>
<evidence type="ECO:0000256" key="1">
    <source>
        <dbReference type="ARBA" id="ARBA00011073"/>
    </source>
</evidence>
<dbReference type="PRINTS" id="PR00723">
    <property type="entry name" value="SUBTILISIN"/>
</dbReference>
<feature type="compositionally biased region" description="Low complexity" evidence="12">
    <location>
        <begin position="67"/>
        <end position="76"/>
    </location>
</feature>
<dbReference type="PROSITE" id="PS50847">
    <property type="entry name" value="GRAM_POS_ANCHORING"/>
    <property type="match status" value="1"/>
</dbReference>
<feature type="chain" id="PRO_5039636098" description="Leader peptide-processing serine protease" evidence="13">
    <location>
        <begin position="23"/>
        <end position="695"/>
    </location>
</feature>
<dbReference type="PRINTS" id="PR01779">
    <property type="entry name" value="LANTIPROCESS"/>
</dbReference>
<evidence type="ECO:0000256" key="7">
    <source>
        <dbReference type="ARBA" id="ARBA00022825"/>
    </source>
</evidence>
<evidence type="ECO:0000256" key="11">
    <source>
        <dbReference type="PROSITE-ProRule" id="PRU01240"/>
    </source>
</evidence>
<evidence type="ECO:0000256" key="8">
    <source>
        <dbReference type="ARBA" id="ARBA00023088"/>
    </source>
</evidence>
<dbReference type="SUPFAM" id="SSF52743">
    <property type="entry name" value="Subtilisin-like"/>
    <property type="match status" value="1"/>
</dbReference>
<dbReference type="MEROPS" id="S08.059"/>
<dbReference type="EC" id="3.4.21.-" evidence="9"/>
<dbReference type="CDD" id="cd07482">
    <property type="entry name" value="Peptidases_S8_Lantibiotic_specific_protease"/>
    <property type="match status" value="1"/>
</dbReference>
<feature type="compositionally biased region" description="Polar residues" evidence="12">
    <location>
        <begin position="177"/>
        <end position="186"/>
    </location>
</feature>
<feature type="compositionally biased region" description="Basic and acidic residues" evidence="12">
    <location>
        <begin position="598"/>
        <end position="610"/>
    </location>
</feature>
<keyword evidence="4 9" id="KW-0645">Protease</keyword>
<evidence type="ECO:0000313" key="15">
    <source>
        <dbReference type="EMBL" id="BAG71484.1"/>
    </source>
</evidence>
<keyword evidence="8" id="KW-0572">Peptidoglycan-anchor</keyword>
<feature type="compositionally biased region" description="Polar residues" evidence="12">
    <location>
        <begin position="571"/>
        <end position="595"/>
    </location>
</feature>
<feature type="active site" description="Charge relay system" evidence="10 11">
    <location>
        <position position="311"/>
    </location>
</feature>
<feature type="compositionally biased region" description="Polar residues" evidence="12">
    <location>
        <begin position="158"/>
        <end position="170"/>
    </location>
</feature>
<comment type="pathway">
    <text evidence="9">Antibiotic biosynthesis.</text>
</comment>
<dbReference type="Pfam" id="PF00082">
    <property type="entry name" value="Peptidase_S8"/>
    <property type="match status" value="1"/>
</dbReference>
<feature type="domain" description="Gram-positive cocci surface proteins LPxTG" evidence="14">
    <location>
        <begin position="663"/>
        <end position="695"/>
    </location>
</feature>
<evidence type="ECO:0000259" key="14">
    <source>
        <dbReference type="PROSITE" id="PS50847"/>
    </source>
</evidence>
<dbReference type="EMBL" id="AB362350">
    <property type="protein sequence ID" value="BAG71484.1"/>
    <property type="molecule type" value="Genomic_DNA"/>
</dbReference>
<dbReference type="NCBIfam" id="TIGR01167">
    <property type="entry name" value="LPXTG_anchor"/>
    <property type="match status" value="1"/>
</dbReference>
<protein>
    <recommendedName>
        <fullName evidence="9">Leader peptide-processing serine protease</fullName>
        <ecNumber evidence="9">3.4.21.-</ecNumber>
    </recommendedName>
</protein>
<dbReference type="GO" id="GO:0004252">
    <property type="term" value="F:serine-type endopeptidase activity"/>
    <property type="evidence" value="ECO:0007669"/>
    <property type="project" value="UniProtKB-UniRule"/>
</dbReference>
<feature type="region of interest" description="Disordered" evidence="12">
    <location>
        <begin position="570"/>
        <end position="627"/>
    </location>
</feature>
<dbReference type="Pfam" id="PF00746">
    <property type="entry name" value="Gram_pos_anchor"/>
    <property type="match status" value="1"/>
</dbReference>
<dbReference type="PIRSF" id="PIRSF037875">
    <property type="entry name" value="Peptidase_S8_lp"/>
    <property type="match status" value="1"/>
</dbReference>
<keyword evidence="6 9" id="KW-0378">Hydrolase</keyword>
<evidence type="ECO:0000256" key="3">
    <source>
        <dbReference type="ARBA" id="ARBA00022525"/>
    </source>
</evidence>
<evidence type="ECO:0000256" key="12">
    <source>
        <dbReference type="SAM" id="MobiDB-lite"/>
    </source>
</evidence>
<feature type="compositionally biased region" description="Polar residues" evidence="12">
    <location>
        <begin position="99"/>
        <end position="118"/>
    </location>
</feature>
<dbReference type="InterPro" id="IPR008357">
    <property type="entry name" value="Lanit_process"/>
</dbReference>
<keyword evidence="2" id="KW-0134">Cell wall</keyword>
<dbReference type="InterPro" id="IPR023827">
    <property type="entry name" value="Peptidase_S8_Asp-AS"/>
</dbReference>